<evidence type="ECO:0000313" key="3">
    <source>
        <dbReference type="Proteomes" id="UP000037397"/>
    </source>
</evidence>
<evidence type="ECO:0000256" key="1">
    <source>
        <dbReference type="SAM" id="MobiDB-lite"/>
    </source>
</evidence>
<sequence length="161" mass="17098">MSSAAVTPSAPPASDRLVGEALSKSAMLWIRTPERTWPVWHAHSEGRAYVVCGPGEQSLPDPLPEVVELVLRAKDSRARLLTVPAMTHRVRPESPEWEPAATALQSARLNSPVAHHDLPQHWAEHARVLALVPDTAQAEVGAAGEEGSGAAPPPPSGATTR</sequence>
<keyword evidence="3" id="KW-1185">Reference proteome</keyword>
<dbReference type="PATRIC" id="fig|1631356.3.peg.753"/>
<evidence type="ECO:0000313" key="2">
    <source>
        <dbReference type="EMBL" id="KNX36521.1"/>
    </source>
</evidence>
<name>A0A0L6CFD4_9MICO</name>
<feature type="compositionally biased region" description="Pro residues" evidence="1">
    <location>
        <begin position="151"/>
        <end position="161"/>
    </location>
</feature>
<comment type="caution">
    <text evidence="2">The sequence shown here is derived from an EMBL/GenBank/DDBJ whole genome shotgun (WGS) entry which is preliminary data.</text>
</comment>
<dbReference type="RefSeq" id="WP_050668782.1">
    <property type="nucleotide sequence ID" value="NZ_LAIR01000002.1"/>
</dbReference>
<organism evidence="2 3">
    <name type="scientific">Luteipulveratus halotolerans</name>
    <dbReference type="NCBI Taxonomy" id="1631356"/>
    <lineage>
        <taxon>Bacteria</taxon>
        <taxon>Bacillati</taxon>
        <taxon>Actinomycetota</taxon>
        <taxon>Actinomycetes</taxon>
        <taxon>Micrococcales</taxon>
        <taxon>Dermacoccaceae</taxon>
        <taxon>Luteipulveratus</taxon>
    </lineage>
</organism>
<gene>
    <name evidence="2" type="ORF">VV01_04100</name>
</gene>
<dbReference type="STRING" id="1631356.VV01_04100"/>
<dbReference type="Proteomes" id="UP000037397">
    <property type="component" value="Unassembled WGS sequence"/>
</dbReference>
<dbReference type="OrthoDB" id="3687464at2"/>
<dbReference type="AlphaFoldDB" id="A0A0L6CFD4"/>
<feature type="region of interest" description="Disordered" evidence="1">
    <location>
        <begin position="137"/>
        <end position="161"/>
    </location>
</feature>
<proteinExistence type="predicted"/>
<protein>
    <submittedName>
        <fullName evidence="2">Uncharacterized protein</fullName>
    </submittedName>
</protein>
<accession>A0A0L6CFD4</accession>
<reference evidence="3" key="1">
    <citation type="submission" date="2015-03" db="EMBL/GenBank/DDBJ databases">
        <title>Luteipulveratus halotolerans sp. nov., a novel actinobacterium (Dermacoccaceae) from Sarawak, Malaysia.</title>
        <authorList>
            <person name="Juboi H."/>
            <person name="Basik A."/>
            <person name="Shamsul S.S."/>
            <person name="Arnold P."/>
            <person name="Schmitt E.K."/>
            <person name="Sanglier J.-J."/>
            <person name="Yeo T."/>
        </authorList>
    </citation>
    <scope>NUCLEOTIDE SEQUENCE [LARGE SCALE GENOMIC DNA]</scope>
    <source>
        <strain evidence="3">C296001</strain>
    </source>
</reference>
<dbReference type="EMBL" id="LAIR01000002">
    <property type="protein sequence ID" value="KNX36521.1"/>
    <property type="molecule type" value="Genomic_DNA"/>
</dbReference>
<feature type="compositionally biased region" description="Low complexity" evidence="1">
    <location>
        <begin position="141"/>
        <end position="150"/>
    </location>
</feature>